<dbReference type="RefSeq" id="WP_191770200.1">
    <property type="nucleotide sequence ID" value="NZ_JACSRA010000043.1"/>
</dbReference>
<evidence type="ECO:0000313" key="1">
    <source>
        <dbReference type="EMBL" id="MBD7913304.1"/>
    </source>
</evidence>
<dbReference type="PANTHER" id="PTHR12993">
    <property type="entry name" value="N-ACETYLGLUCOSAMINYL-PHOSPHATIDYLINOSITOL DE-N-ACETYLASE-RELATED"/>
    <property type="match status" value="1"/>
</dbReference>
<dbReference type="Gene3D" id="3.40.50.10320">
    <property type="entry name" value="LmbE-like"/>
    <property type="match status" value="1"/>
</dbReference>
<name>A0ABR8PYQ9_9CLOT</name>
<gene>
    <name evidence="1" type="ORF">H9661_18275</name>
</gene>
<proteinExistence type="predicted"/>
<organism evidence="1 2">
    <name type="scientific">Clostridium cibarium</name>
    <dbReference type="NCBI Taxonomy" id="2762247"/>
    <lineage>
        <taxon>Bacteria</taxon>
        <taxon>Bacillati</taxon>
        <taxon>Bacillota</taxon>
        <taxon>Clostridia</taxon>
        <taxon>Eubacteriales</taxon>
        <taxon>Clostridiaceae</taxon>
        <taxon>Clostridium</taxon>
    </lineage>
</organism>
<accession>A0ABR8PYQ9</accession>
<dbReference type="InterPro" id="IPR024078">
    <property type="entry name" value="LmbE-like_dom_sf"/>
</dbReference>
<protein>
    <submittedName>
        <fullName evidence="1">PIG-L family deacetylase</fullName>
    </submittedName>
</protein>
<dbReference type="PANTHER" id="PTHR12993:SF11">
    <property type="entry name" value="N-ACETYLGLUCOSAMINYL-PHOSPHATIDYLINOSITOL DE-N-ACETYLASE"/>
    <property type="match status" value="1"/>
</dbReference>
<comment type="caution">
    <text evidence="1">The sequence shown here is derived from an EMBL/GenBank/DDBJ whole genome shotgun (WGS) entry which is preliminary data.</text>
</comment>
<keyword evidence="2" id="KW-1185">Reference proteome</keyword>
<sequence length="221" mass="25006">MNILVMAPHADDEVLGLGGTIAKYVDEGHDVFVCVATTGQPLMFPQNVLDKLRSEVINAHKFLGIKETFFLEFPAAMLSEVPRYEINKKIKDIIDSVQPDVVFMPHFGDMHLDHYIVSQSTMVGIRPVKKHKVLETYSYETLSETEWNNPHMSNTFVPNTYIDITNYLSRKIGAMKHFTTQIKDFPHPRSVEGIESLAKLRGSTIGVKAAEAFCLIRRIVL</sequence>
<dbReference type="Proteomes" id="UP000627781">
    <property type="component" value="Unassembled WGS sequence"/>
</dbReference>
<dbReference type="EMBL" id="JACSRA010000043">
    <property type="protein sequence ID" value="MBD7913304.1"/>
    <property type="molecule type" value="Genomic_DNA"/>
</dbReference>
<dbReference type="InterPro" id="IPR003737">
    <property type="entry name" value="GlcNAc_PI_deacetylase-related"/>
</dbReference>
<evidence type="ECO:0000313" key="2">
    <source>
        <dbReference type="Proteomes" id="UP000627781"/>
    </source>
</evidence>
<dbReference type="Pfam" id="PF02585">
    <property type="entry name" value="PIG-L"/>
    <property type="match status" value="1"/>
</dbReference>
<reference evidence="1 2" key="1">
    <citation type="submission" date="2020-08" db="EMBL/GenBank/DDBJ databases">
        <title>A Genomic Blueprint of the Chicken Gut Microbiome.</title>
        <authorList>
            <person name="Gilroy R."/>
            <person name="Ravi A."/>
            <person name="Getino M."/>
            <person name="Pursley I."/>
            <person name="Horton D.L."/>
            <person name="Alikhan N.-F."/>
            <person name="Baker D."/>
            <person name="Gharbi K."/>
            <person name="Hall N."/>
            <person name="Watson M."/>
            <person name="Adriaenssens E.M."/>
            <person name="Foster-Nyarko E."/>
            <person name="Jarju S."/>
            <person name="Secka A."/>
            <person name="Antonio M."/>
            <person name="Oren A."/>
            <person name="Chaudhuri R."/>
            <person name="La Ragione R.M."/>
            <person name="Hildebrand F."/>
            <person name="Pallen M.J."/>
        </authorList>
    </citation>
    <scope>NUCLEOTIDE SEQUENCE [LARGE SCALE GENOMIC DNA]</scope>
    <source>
        <strain evidence="1 2">Sa3CVN1</strain>
    </source>
</reference>
<dbReference type="SUPFAM" id="SSF102588">
    <property type="entry name" value="LmbE-like"/>
    <property type="match status" value="1"/>
</dbReference>